<gene>
    <name evidence="1" type="ORF">Lpp225_2640</name>
</gene>
<evidence type="ECO:0000313" key="2">
    <source>
        <dbReference type="Proteomes" id="UP000014270"/>
    </source>
</evidence>
<organism evidence="1 2">
    <name type="scientific">Lacticaseibacillus paracasei subsp. paracasei Lpp225</name>
    <dbReference type="NCBI Taxonomy" id="1256225"/>
    <lineage>
        <taxon>Bacteria</taxon>
        <taxon>Bacillati</taxon>
        <taxon>Bacillota</taxon>
        <taxon>Bacilli</taxon>
        <taxon>Lactobacillales</taxon>
        <taxon>Lactobacillaceae</taxon>
        <taxon>Lacticaseibacillus</taxon>
    </lineage>
</organism>
<dbReference type="PATRIC" id="fig|1256225.3.peg.2728"/>
<proteinExistence type="predicted"/>
<dbReference type="Proteomes" id="UP000014270">
    <property type="component" value="Unassembled WGS sequence"/>
</dbReference>
<sequence>MLLGDFETGFWARSAVSALASRRHPIWPESAEFGMAKDFLACLVFPDYSEFSKSQVLDDDYGSTWRHIDHLADN</sequence>
<comment type="caution">
    <text evidence="1">The sequence shown here is derived from an EMBL/GenBank/DDBJ whole genome shotgun (WGS) entry which is preliminary data.</text>
</comment>
<name>S2NYT9_LACPA</name>
<evidence type="ECO:0000313" key="1">
    <source>
        <dbReference type="EMBL" id="EPC36233.1"/>
    </source>
</evidence>
<reference evidence="1 2" key="1">
    <citation type="journal article" date="2013" name="PLoS ONE">
        <title>Lactobacillus paracasei comparative genomics: towards species pan-genome definition and exploitation of diversity.</title>
        <authorList>
            <person name="Smokvina T."/>
            <person name="Wels M."/>
            <person name="Polka J."/>
            <person name="Chervaux C."/>
            <person name="Brisse S."/>
            <person name="Boekhorst J."/>
            <person name="van Hylckama Vlieg J.E."/>
            <person name="Siezen R.J."/>
        </authorList>
    </citation>
    <scope>NUCLEOTIDE SEQUENCE [LARGE SCALE GENOMIC DNA]</scope>
    <source>
        <strain evidence="1 2">Lpp225</strain>
    </source>
</reference>
<protein>
    <submittedName>
        <fullName evidence="1">Uncharacterized protein</fullName>
    </submittedName>
</protein>
<dbReference type="AlphaFoldDB" id="S2NYT9"/>
<accession>S2NYT9</accession>
<dbReference type="EMBL" id="ANMM01000025">
    <property type="protein sequence ID" value="EPC36233.1"/>
    <property type="molecule type" value="Genomic_DNA"/>
</dbReference>